<evidence type="ECO:0000256" key="1">
    <source>
        <dbReference type="ARBA" id="ARBA00002190"/>
    </source>
</evidence>
<keyword evidence="4" id="KW-0238">DNA-binding</keyword>
<name>A0AAX2CIE3_9BACI</name>
<evidence type="ECO:0000256" key="2">
    <source>
        <dbReference type="ARBA" id="ARBA00010961"/>
    </source>
</evidence>
<reference evidence="6 7" key="1">
    <citation type="submission" date="2016-08" db="EMBL/GenBank/DDBJ databases">
        <authorList>
            <person name="Loux V."/>
            <person name="Rue O."/>
        </authorList>
    </citation>
    <scope>NUCLEOTIDE SEQUENCE [LARGE SCALE GENOMIC DNA]</scope>
    <source>
        <strain evidence="6 7">AFSSA_08CEB44bac</strain>
    </source>
</reference>
<evidence type="ECO:0000256" key="4">
    <source>
        <dbReference type="ARBA" id="ARBA00023125"/>
    </source>
</evidence>
<evidence type="ECO:0000313" key="6">
    <source>
        <dbReference type="EMBL" id="SCL95947.1"/>
    </source>
</evidence>
<dbReference type="GO" id="GO:0003677">
    <property type="term" value="F:DNA binding"/>
    <property type="evidence" value="ECO:0007669"/>
    <property type="project" value="UniProtKB-KW"/>
</dbReference>
<dbReference type="GO" id="GO:0006313">
    <property type="term" value="P:DNA transposition"/>
    <property type="evidence" value="ECO:0007669"/>
    <property type="project" value="InterPro"/>
</dbReference>
<evidence type="ECO:0000256" key="5">
    <source>
        <dbReference type="ARBA" id="ARBA00023172"/>
    </source>
</evidence>
<dbReference type="Proteomes" id="UP000242164">
    <property type="component" value="Unassembled WGS sequence"/>
</dbReference>
<protein>
    <submittedName>
        <fullName evidence="6">Transposase, IS256 family</fullName>
    </submittedName>
</protein>
<dbReference type="InterPro" id="IPR001207">
    <property type="entry name" value="Transposase_mutator"/>
</dbReference>
<dbReference type="Pfam" id="PF00872">
    <property type="entry name" value="Transposase_mut"/>
    <property type="match status" value="1"/>
</dbReference>
<comment type="caution">
    <text evidence="6">The sequence shown here is derived from an EMBL/GenBank/DDBJ whole genome shotgun (WGS) entry which is preliminary data.</text>
</comment>
<proteinExistence type="inferred from homology"/>
<accession>A0AAX2CIE3</accession>
<dbReference type="EMBL" id="FMIK01000034">
    <property type="protein sequence ID" value="SCL95947.1"/>
    <property type="molecule type" value="Genomic_DNA"/>
</dbReference>
<comment type="similarity">
    <text evidence="2">Belongs to the transposase mutator family.</text>
</comment>
<comment type="function">
    <text evidence="1">Required for the transposition of the insertion element.</text>
</comment>
<gene>
    <name evidence="6" type="ORF">BCB44BAC_02672</name>
</gene>
<dbReference type="GO" id="GO:0004803">
    <property type="term" value="F:transposase activity"/>
    <property type="evidence" value="ECO:0007669"/>
    <property type="project" value="InterPro"/>
</dbReference>
<keyword evidence="5" id="KW-0233">DNA recombination</keyword>
<organism evidence="6 7">
    <name type="scientific">Bacillus cytotoxicus</name>
    <dbReference type="NCBI Taxonomy" id="580165"/>
    <lineage>
        <taxon>Bacteria</taxon>
        <taxon>Bacillati</taxon>
        <taxon>Bacillota</taxon>
        <taxon>Bacilli</taxon>
        <taxon>Bacillales</taxon>
        <taxon>Bacillaceae</taxon>
        <taxon>Bacillus</taxon>
        <taxon>Bacillus cereus group</taxon>
    </lineage>
</organism>
<evidence type="ECO:0000256" key="3">
    <source>
        <dbReference type="ARBA" id="ARBA00022578"/>
    </source>
</evidence>
<keyword evidence="3" id="KW-0815">Transposition</keyword>
<evidence type="ECO:0000313" key="7">
    <source>
        <dbReference type="Proteomes" id="UP000242164"/>
    </source>
</evidence>
<sequence length="87" mass="10382">MDLVEKYKVSVNTVKSRKIKYKWDRKEITMTEIAHLIENMYRHHYTPQTISNMTKSVSKQVKTFHQHPLPTRYICGVGRCNLYHITS</sequence>
<dbReference type="AlphaFoldDB" id="A0AAX2CIE3"/>